<gene>
    <name evidence="1" type="ORF">FJK96_03990</name>
</gene>
<dbReference type="Proteomes" id="UP000317728">
    <property type="component" value="Chromosome"/>
</dbReference>
<protein>
    <submittedName>
        <fullName evidence="1">Uncharacterized protein</fullName>
    </submittedName>
</protein>
<organism evidence="1 2">
    <name type="scientific">Mycobacteroides chelonae</name>
    <name type="common">Mycobacterium chelonae</name>
    <dbReference type="NCBI Taxonomy" id="1774"/>
    <lineage>
        <taxon>Bacteria</taxon>
        <taxon>Bacillati</taxon>
        <taxon>Actinomycetota</taxon>
        <taxon>Actinomycetes</taxon>
        <taxon>Mycobacteriales</taxon>
        <taxon>Mycobacteriaceae</taxon>
        <taxon>Mycobacteroides</taxon>
    </lineage>
</organism>
<reference evidence="1 2" key="1">
    <citation type="submission" date="2019-06" db="EMBL/GenBank/DDBJ databases">
        <title>Whole geneome sequnce of Mycobacteroides chelonae M77 isolated from bovine milk from Meghalaya, India.</title>
        <authorList>
            <person name="Vise E."/>
            <person name="Das S."/>
            <person name="Garg A."/>
            <person name="Ghatak S."/>
            <person name="Shakuntala I."/>
            <person name="Milton A.A.P."/>
            <person name="Karam A."/>
            <person name="Sanjukta R."/>
            <person name="Puro K."/>
            <person name="Sen A."/>
        </authorList>
    </citation>
    <scope>NUCLEOTIDE SEQUENCE [LARGE SCALE GENOMIC DNA]</scope>
    <source>
        <strain evidence="1 2">M77</strain>
    </source>
</reference>
<dbReference type="EMBL" id="CP041150">
    <property type="protein sequence ID" value="QDF69412.1"/>
    <property type="molecule type" value="Genomic_DNA"/>
</dbReference>
<accession>A0AB73TXP2</accession>
<evidence type="ECO:0000313" key="2">
    <source>
        <dbReference type="Proteomes" id="UP000317728"/>
    </source>
</evidence>
<proteinExistence type="predicted"/>
<sequence>MSYQTAILIGLQGKHIYGGTVPEAEVQRRRAKNRAARDARRGNVAALRKQARLNRATLTTRHRVINPFNRPIEAEVVELSPDDSPWAGLHAAYQRLGEAAKTTAEAAAGLKVGAAE</sequence>
<dbReference type="AlphaFoldDB" id="A0AB73TXP2"/>
<name>A0AB73TXP2_MYCCH</name>
<dbReference type="RefSeq" id="WP_052572101.1">
    <property type="nucleotide sequence ID" value="NZ_CP041150.1"/>
</dbReference>
<evidence type="ECO:0000313" key="1">
    <source>
        <dbReference type="EMBL" id="QDF69412.1"/>
    </source>
</evidence>